<keyword evidence="4" id="KW-1003">Cell membrane</keyword>
<dbReference type="SMART" id="SM00388">
    <property type="entry name" value="HisKA"/>
    <property type="match status" value="1"/>
</dbReference>
<dbReference type="PRINTS" id="PR00344">
    <property type="entry name" value="BCTRLSENSOR"/>
</dbReference>
<evidence type="ECO:0000256" key="9">
    <source>
        <dbReference type="ARBA" id="ARBA00022777"/>
    </source>
</evidence>
<reference evidence="18" key="1">
    <citation type="submission" date="2015-07" db="EMBL/GenBank/DDBJ databases">
        <title>Near-Complete Genome Sequence of the Cellulolytic Bacterium Bacteroides (Pseudobacteroides) cellulosolvens ATCC 35603.</title>
        <authorList>
            <person name="Dassa B."/>
            <person name="Utturkar S.M."/>
            <person name="Klingeman D.M."/>
            <person name="Hurt R.A."/>
            <person name="Keller M."/>
            <person name="Xu J."/>
            <person name="Reddy Y.H.K."/>
            <person name="Borovok I."/>
            <person name="Grinberg I.R."/>
            <person name="Lamed R."/>
            <person name="Zhivin O."/>
            <person name="Bayer E.A."/>
            <person name="Brown S.D."/>
        </authorList>
    </citation>
    <scope>NUCLEOTIDE SEQUENCE [LARGE SCALE GENOMIC DNA]</scope>
    <source>
        <strain evidence="18">DSM 2933</strain>
    </source>
</reference>
<evidence type="ECO:0000256" key="4">
    <source>
        <dbReference type="ARBA" id="ARBA00022475"/>
    </source>
</evidence>
<keyword evidence="13 14" id="KW-0472">Membrane</keyword>
<dbReference type="GO" id="GO:0005886">
    <property type="term" value="C:plasma membrane"/>
    <property type="evidence" value="ECO:0007669"/>
    <property type="project" value="UniProtKB-SubCell"/>
</dbReference>
<dbReference type="InterPro" id="IPR003660">
    <property type="entry name" value="HAMP_dom"/>
</dbReference>
<evidence type="ECO:0000256" key="5">
    <source>
        <dbReference type="ARBA" id="ARBA00022553"/>
    </source>
</evidence>
<feature type="transmembrane region" description="Helical" evidence="14">
    <location>
        <begin position="168"/>
        <end position="191"/>
    </location>
</feature>
<keyword evidence="9 17" id="KW-0418">Kinase</keyword>
<keyword evidence="8" id="KW-0547">Nucleotide-binding</keyword>
<comment type="caution">
    <text evidence="17">The sequence shown here is derived from an EMBL/GenBank/DDBJ whole genome shotgun (WGS) entry which is preliminary data.</text>
</comment>
<gene>
    <name evidence="17" type="ORF">Bccel_4262</name>
</gene>
<evidence type="ECO:0000259" key="15">
    <source>
        <dbReference type="PROSITE" id="PS50109"/>
    </source>
</evidence>
<dbReference type="InterPro" id="IPR036097">
    <property type="entry name" value="HisK_dim/P_sf"/>
</dbReference>
<keyword evidence="10" id="KW-0067">ATP-binding</keyword>
<evidence type="ECO:0000256" key="12">
    <source>
        <dbReference type="ARBA" id="ARBA00023012"/>
    </source>
</evidence>
<dbReference type="InterPro" id="IPR050398">
    <property type="entry name" value="HssS/ArlS-like"/>
</dbReference>
<protein>
    <recommendedName>
        <fullName evidence="3">histidine kinase</fullName>
        <ecNumber evidence="3">2.7.13.3</ecNumber>
    </recommendedName>
</protein>
<organism evidence="17 18">
    <name type="scientific">Pseudobacteroides cellulosolvens ATCC 35603 = DSM 2933</name>
    <dbReference type="NCBI Taxonomy" id="398512"/>
    <lineage>
        <taxon>Bacteria</taxon>
        <taxon>Bacillati</taxon>
        <taxon>Bacillota</taxon>
        <taxon>Clostridia</taxon>
        <taxon>Eubacteriales</taxon>
        <taxon>Oscillospiraceae</taxon>
        <taxon>Pseudobacteroides</taxon>
    </lineage>
</organism>
<evidence type="ECO:0000256" key="7">
    <source>
        <dbReference type="ARBA" id="ARBA00022692"/>
    </source>
</evidence>
<keyword evidence="7 14" id="KW-0812">Transmembrane</keyword>
<evidence type="ECO:0000256" key="14">
    <source>
        <dbReference type="SAM" id="Phobius"/>
    </source>
</evidence>
<evidence type="ECO:0000256" key="3">
    <source>
        <dbReference type="ARBA" id="ARBA00012438"/>
    </source>
</evidence>
<dbReference type="InterPro" id="IPR005467">
    <property type="entry name" value="His_kinase_dom"/>
</dbReference>
<dbReference type="Gene3D" id="1.10.287.130">
    <property type="match status" value="1"/>
</dbReference>
<dbReference type="Proteomes" id="UP000036923">
    <property type="component" value="Unassembled WGS sequence"/>
</dbReference>
<comment type="subcellular location">
    <subcellularLocation>
        <location evidence="2">Cell membrane</location>
        <topology evidence="2">Multi-pass membrane protein</topology>
    </subcellularLocation>
</comment>
<evidence type="ECO:0000259" key="16">
    <source>
        <dbReference type="PROSITE" id="PS50885"/>
    </source>
</evidence>
<keyword evidence="18" id="KW-1185">Reference proteome</keyword>
<dbReference type="PROSITE" id="PS50885">
    <property type="entry name" value="HAMP"/>
    <property type="match status" value="1"/>
</dbReference>
<dbReference type="InterPro" id="IPR003594">
    <property type="entry name" value="HATPase_dom"/>
</dbReference>
<dbReference type="InterPro" id="IPR004358">
    <property type="entry name" value="Sig_transdc_His_kin-like_C"/>
</dbReference>
<dbReference type="FunFam" id="1.10.287.130:FF:000001">
    <property type="entry name" value="Two-component sensor histidine kinase"/>
    <property type="match status" value="1"/>
</dbReference>
<dbReference type="PANTHER" id="PTHR45528:SF1">
    <property type="entry name" value="SENSOR HISTIDINE KINASE CPXA"/>
    <property type="match status" value="1"/>
</dbReference>
<evidence type="ECO:0000256" key="1">
    <source>
        <dbReference type="ARBA" id="ARBA00000085"/>
    </source>
</evidence>
<dbReference type="PROSITE" id="PS50109">
    <property type="entry name" value="HIS_KIN"/>
    <property type="match status" value="1"/>
</dbReference>
<dbReference type="FunFam" id="3.30.565.10:FF:000006">
    <property type="entry name" value="Sensor histidine kinase WalK"/>
    <property type="match status" value="1"/>
</dbReference>
<dbReference type="AlphaFoldDB" id="A0A0L6JT45"/>
<evidence type="ECO:0000256" key="11">
    <source>
        <dbReference type="ARBA" id="ARBA00022989"/>
    </source>
</evidence>
<dbReference type="CDD" id="cd00075">
    <property type="entry name" value="HATPase"/>
    <property type="match status" value="1"/>
</dbReference>
<dbReference type="STRING" id="398512.Bccel_4262"/>
<evidence type="ECO:0000256" key="6">
    <source>
        <dbReference type="ARBA" id="ARBA00022679"/>
    </source>
</evidence>
<sequence>MRKRRYKSTLTRNYAIAAFGMLGIIILSIVFMFFRLSFYINGVDKDNLLPKLSARDIFAEDFSKMNTKDLEREGGWVEVLDDQYKVIFTKGKKNDSVTQYDRNELINSLLKDDKTKGATYNSVYAFRGKDGRDYLCIVKFSSLSGQVNEALKPHINLNFNRKDPVDRLIINALAESALLLLFMTILFFILFSKITSKTVTKPLTYIREGLDKMTKGDLNTRIHFDAHYEFTEIKDSFNYMAERLQTSEREREEAEKSKKRMIMDISHDLKTPITSITGYSKALCEGMALDEESRKKYLSYIYDKSIRMTRLIDDLFRFSKMEDSEFKLNKQPSDIVEFLREVIALNYGEIEVKEIELDINLPQEEIIYSFDKVELDRALTNIITNMVKYNPKGTEAFIELVEEEGIKIRIGDKGVGMSKDLKATVFDAFVRGESARKTDGGTGLGLAIAKKIVELHGGKIHLETEEGKGSNFTIELPI</sequence>
<keyword evidence="5" id="KW-0597">Phosphoprotein</keyword>
<evidence type="ECO:0000256" key="13">
    <source>
        <dbReference type="ARBA" id="ARBA00023136"/>
    </source>
</evidence>
<evidence type="ECO:0000313" key="18">
    <source>
        <dbReference type="Proteomes" id="UP000036923"/>
    </source>
</evidence>
<keyword evidence="12" id="KW-0902">Two-component regulatory system</keyword>
<dbReference type="EMBL" id="LGTC01000001">
    <property type="protein sequence ID" value="KNY28988.1"/>
    <property type="molecule type" value="Genomic_DNA"/>
</dbReference>
<dbReference type="PANTHER" id="PTHR45528">
    <property type="entry name" value="SENSOR HISTIDINE KINASE CPXA"/>
    <property type="match status" value="1"/>
</dbReference>
<dbReference type="SMART" id="SM00304">
    <property type="entry name" value="HAMP"/>
    <property type="match status" value="1"/>
</dbReference>
<dbReference type="CDD" id="cd06225">
    <property type="entry name" value="HAMP"/>
    <property type="match status" value="1"/>
</dbReference>
<keyword evidence="11 14" id="KW-1133">Transmembrane helix</keyword>
<comment type="catalytic activity">
    <reaction evidence="1">
        <text>ATP + protein L-histidine = ADP + protein N-phospho-L-histidine.</text>
        <dbReference type="EC" id="2.7.13.3"/>
    </reaction>
</comment>
<dbReference type="eggNOG" id="COG5002">
    <property type="taxonomic scope" value="Bacteria"/>
</dbReference>
<proteinExistence type="predicted"/>
<dbReference type="CDD" id="cd00082">
    <property type="entry name" value="HisKA"/>
    <property type="match status" value="1"/>
</dbReference>
<dbReference type="GO" id="GO:0005524">
    <property type="term" value="F:ATP binding"/>
    <property type="evidence" value="ECO:0007669"/>
    <property type="project" value="UniProtKB-KW"/>
</dbReference>
<evidence type="ECO:0000313" key="17">
    <source>
        <dbReference type="EMBL" id="KNY28988.1"/>
    </source>
</evidence>
<dbReference type="Gene3D" id="6.10.340.10">
    <property type="match status" value="1"/>
</dbReference>
<dbReference type="InterPro" id="IPR036890">
    <property type="entry name" value="HATPase_C_sf"/>
</dbReference>
<dbReference type="Pfam" id="PF00672">
    <property type="entry name" value="HAMP"/>
    <property type="match status" value="1"/>
</dbReference>
<feature type="domain" description="HAMP" evidence="16">
    <location>
        <begin position="197"/>
        <end position="249"/>
    </location>
</feature>
<name>A0A0L6JT45_9FIRM</name>
<dbReference type="EC" id="2.7.13.3" evidence="3"/>
<keyword evidence="6" id="KW-0808">Transferase</keyword>
<feature type="domain" description="Histidine kinase" evidence="15">
    <location>
        <begin position="264"/>
        <end position="478"/>
    </location>
</feature>
<dbReference type="SUPFAM" id="SSF55874">
    <property type="entry name" value="ATPase domain of HSP90 chaperone/DNA topoisomerase II/histidine kinase"/>
    <property type="match status" value="1"/>
</dbReference>
<evidence type="ECO:0000256" key="8">
    <source>
        <dbReference type="ARBA" id="ARBA00022741"/>
    </source>
</evidence>
<dbReference type="Pfam" id="PF02518">
    <property type="entry name" value="HATPase_c"/>
    <property type="match status" value="1"/>
</dbReference>
<dbReference type="OrthoDB" id="112712at2"/>
<feature type="transmembrane region" description="Helical" evidence="14">
    <location>
        <begin position="12"/>
        <end position="34"/>
    </location>
</feature>
<dbReference type="RefSeq" id="WP_036937358.1">
    <property type="nucleotide sequence ID" value="NZ_JQKC01000005.1"/>
</dbReference>
<dbReference type="InterPro" id="IPR003661">
    <property type="entry name" value="HisK_dim/P_dom"/>
</dbReference>
<evidence type="ECO:0000256" key="10">
    <source>
        <dbReference type="ARBA" id="ARBA00022840"/>
    </source>
</evidence>
<dbReference type="SMART" id="SM00387">
    <property type="entry name" value="HATPase_c"/>
    <property type="match status" value="1"/>
</dbReference>
<dbReference type="Gene3D" id="3.30.565.10">
    <property type="entry name" value="Histidine kinase-like ATPase, C-terminal domain"/>
    <property type="match status" value="1"/>
</dbReference>
<dbReference type="GO" id="GO:0000155">
    <property type="term" value="F:phosphorelay sensor kinase activity"/>
    <property type="evidence" value="ECO:0007669"/>
    <property type="project" value="InterPro"/>
</dbReference>
<dbReference type="SUPFAM" id="SSF47384">
    <property type="entry name" value="Homodimeric domain of signal transducing histidine kinase"/>
    <property type="match status" value="1"/>
</dbReference>
<evidence type="ECO:0000256" key="2">
    <source>
        <dbReference type="ARBA" id="ARBA00004651"/>
    </source>
</evidence>
<dbReference type="SUPFAM" id="SSF158472">
    <property type="entry name" value="HAMP domain-like"/>
    <property type="match status" value="1"/>
</dbReference>
<accession>A0A0L6JT45</accession>
<dbReference type="Pfam" id="PF00512">
    <property type="entry name" value="HisKA"/>
    <property type="match status" value="1"/>
</dbReference>